<gene>
    <name evidence="4" type="ORF">ENL39_04620</name>
</gene>
<dbReference type="InterPro" id="IPR036906">
    <property type="entry name" value="ATPase_V1_fsu_sf"/>
</dbReference>
<reference evidence="4" key="1">
    <citation type="journal article" date="2020" name="mSystems">
        <title>Genome- and Community-Level Interaction Insights into Carbon Utilization and Element Cycling Functions of Hydrothermarchaeota in Hydrothermal Sediment.</title>
        <authorList>
            <person name="Zhou Z."/>
            <person name="Liu Y."/>
            <person name="Xu W."/>
            <person name="Pan J."/>
            <person name="Luo Z.H."/>
            <person name="Li M."/>
        </authorList>
    </citation>
    <scope>NUCLEOTIDE SEQUENCE [LARGE SCALE GENOMIC DNA]</scope>
    <source>
        <strain evidence="4">HyVt-92</strain>
    </source>
</reference>
<dbReference type="AlphaFoldDB" id="A0A7V5HZE6"/>
<evidence type="ECO:0000256" key="1">
    <source>
        <dbReference type="ARBA" id="ARBA00010148"/>
    </source>
</evidence>
<dbReference type="Proteomes" id="UP000886070">
    <property type="component" value="Unassembled WGS sequence"/>
</dbReference>
<accession>A0A7V5HZE6</accession>
<dbReference type="EMBL" id="DRTT01000129">
    <property type="protein sequence ID" value="HHF98750.1"/>
    <property type="molecule type" value="Genomic_DNA"/>
</dbReference>
<comment type="caution">
    <text evidence="4">The sequence shown here is derived from an EMBL/GenBank/DDBJ whole genome shotgun (WGS) entry which is preliminary data.</text>
</comment>
<dbReference type="SUPFAM" id="SSF159468">
    <property type="entry name" value="AtpF-like"/>
    <property type="match status" value="1"/>
</dbReference>
<dbReference type="Gene3D" id="3.40.50.10580">
    <property type="entry name" value="ATPase, V1 complex, subunit F"/>
    <property type="match status" value="1"/>
</dbReference>
<comment type="similarity">
    <text evidence="1">Belongs to the V-ATPase F subunit family.</text>
</comment>
<protein>
    <recommendedName>
        <fullName evidence="5">V-type ATP synthase subunit F</fullName>
    </recommendedName>
</protein>
<organism evidence="4">
    <name type="scientific">Aerophobetes bacterium</name>
    <dbReference type="NCBI Taxonomy" id="2030807"/>
    <lineage>
        <taxon>Bacteria</taxon>
        <taxon>Candidatus Aerophobota</taxon>
    </lineage>
</organism>
<keyword evidence="2" id="KW-0813">Transport</keyword>
<dbReference type="Pfam" id="PF01990">
    <property type="entry name" value="ATP-synt_F"/>
    <property type="match status" value="1"/>
</dbReference>
<name>A0A7V5HZE6_UNCAE</name>
<dbReference type="GO" id="GO:0046961">
    <property type="term" value="F:proton-transporting ATPase activity, rotational mechanism"/>
    <property type="evidence" value="ECO:0007669"/>
    <property type="project" value="InterPro"/>
</dbReference>
<sequence>MLKILIIGDRDASFPFRASGCEARHVEDSKEGRKALFEAAEKGEYGIIFVAESIAKDCMDLISQLSETKSLPVITIIPDSLEVKKGAAEERIRQMVKRAVGIELPEE</sequence>
<evidence type="ECO:0008006" key="5">
    <source>
        <dbReference type="Google" id="ProtNLM"/>
    </source>
</evidence>
<evidence type="ECO:0000256" key="3">
    <source>
        <dbReference type="ARBA" id="ARBA00023065"/>
    </source>
</evidence>
<evidence type="ECO:0000313" key="4">
    <source>
        <dbReference type="EMBL" id="HHF98750.1"/>
    </source>
</evidence>
<keyword evidence="3" id="KW-0406">Ion transport</keyword>
<evidence type="ECO:0000256" key="2">
    <source>
        <dbReference type="ARBA" id="ARBA00022448"/>
    </source>
</evidence>
<proteinExistence type="inferred from homology"/>
<dbReference type="InterPro" id="IPR008218">
    <property type="entry name" value="ATPase_V1-cplx_f_g_su"/>
</dbReference>